<dbReference type="Proteomes" id="UP000319263">
    <property type="component" value="Chromosome"/>
</dbReference>
<keyword evidence="3" id="KW-1185">Reference proteome</keyword>
<proteinExistence type="predicted"/>
<accession>A0A516PZX3</accession>
<evidence type="ECO:0000313" key="3">
    <source>
        <dbReference type="Proteomes" id="UP000319263"/>
    </source>
</evidence>
<protein>
    <submittedName>
        <fullName evidence="2">Uncharacterized protein</fullName>
    </submittedName>
</protein>
<gene>
    <name evidence="2" type="ORF">FOE78_13115</name>
</gene>
<dbReference type="RefSeq" id="WP_143986685.1">
    <property type="nucleotide sequence ID" value="NZ_CP041692.1"/>
</dbReference>
<evidence type="ECO:0000313" key="2">
    <source>
        <dbReference type="EMBL" id="QDP96723.1"/>
    </source>
</evidence>
<dbReference type="EMBL" id="CP041692">
    <property type="protein sequence ID" value="QDP96723.1"/>
    <property type="molecule type" value="Genomic_DNA"/>
</dbReference>
<dbReference type="KEGG" id="mik:FOE78_13115"/>
<dbReference type="AlphaFoldDB" id="A0A516PZX3"/>
<reference evidence="2 3" key="1">
    <citation type="submission" date="2019-07" db="EMBL/GenBank/DDBJ databases">
        <title>Microlunatus dokdonensis sp. nov. isolated from the rhizospheric soil of the wild plant Elymus tsukushiensis.</title>
        <authorList>
            <person name="Ghim S.-Y."/>
            <person name="Hwang Y.-J."/>
            <person name="Son J.-S."/>
            <person name="Shin J.-H."/>
        </authorList>
    </citation>
    <scope>NUCLEOTIDE SEQUENCE [LARGE SCALE GENOMIC DNA]</scope>
    <source>
        <strain evidence="2 3">KUDC0627</strain>
    </source>
</reference>
<organism evidence="2 3">
    <name type="scientific">Microlunatus elymi</name>
    <dbReference type="NCBI Taxonomy" id="2596828"/>
    <lineage>
        <taxon>Bacteria</taxon>
        <taxon>Bacillati</taxon>
        <taxon>Actinomycetota</taxon>
        <taxon>Actinomycetes</taxon>
        <taxon>Propionibacteriales</taxon>
        <taxon>Propionibacteriaceae</taxon>
        <taxon>Microlunatus</taxon>
    </lineage>
</organism>
<sequence>MLEIPDPTPTRGPENPGFSHDDQMSYPAGSINGDFAAGTTATDCNSIAPDPLLAAAETAD</sequence>
<name>A0A516PZX3_9ACTN</name>
<feature type="region of interest" description="Disordered" evidence="1">
    <location>
        <begin position="1"/>
        <end position="47"/>
    </location>
</feature>
<evidence type="ECO:0000256" key="1">
    <source>
        <dbReference type="SAM" id="MobiDB-lite"/>
    </source>
</evidence>
<feature type="compositionally biased region" description="Pro residues" evidence="1">
    <location>
        <begin position="1"/>
        <end position="10"/>
    </location>
</feature>